<dbReference type="EMBL" id="ML986649">
    <property type="protein sequence ID" value="KAF2261850.1"/>
    <property type="molecule type" value="Genomic_DNA"/>
</dbReference>
<dbReference type="Gene3D" id="1.25.40.10">
    <property type="entry name" value="Tetratricopeptide repeat domain"/>
    <property type="match status" value="2"/>
</dbReference>
<dbReference type="OrthoDB" id="3681958at2759"/>
<protein>
    <recommendedName>
        <fullName evidence="1">DUF7779 domain-containing protein</fullName>
    </recommendedName>
</protein>
<dbReference type="InterPro" id="IPR011990">
    <property type="entry name" value="TPR-like_helical_dom_sf"/>
</dbReference>
<dbReference type="AlphaFoldDB" id="A0A9P4K871"/>
<evidence type="ECO:0000313" key="3">
    <source>
        <dbReference type="Proteomes" id="UP000800093"/>
    </source>
</evidence>
<feature type="domain" description="DUF7779" evidence="1">
    <location>
        <begin position="198"/>
        <end position="282"/>
    </location>
</feature>
<dbReference type="InterPro" id="IPR019734">
    <property type="entry name" value="TPR_rpt"/>
</dbReference>
<proteinExistence type="predicted"/>
<dbReference type="Gene3D" id="3.40.50.300">
    <property type="entry name" value="P-loop containing nucleotide triphosphate hydrolases"/>
    <property type="match status" value="1"/>
</dbReference>
<accession>A0A9P4K871</accession>
<dbReference type="InterPro" id="IPR056681">
    <property type="entry name" value="DUF7779"/>
</dbReference>
<reference evidence="3" key="1">
    <citation type="journal article" date="2020" name="Stud. Mycol.">
        <title>101 Dothideomycetes genomes: A test case for predicting lifestyles and emergence of pathogens.</title>
        <authorList>
            <person name="Haridas S."/>
            <person name="Albert R."/>
            <person name="Binder M."/>
            <person name="Bloem J."/>
            <person name="LaButti K."/>
            <person name="Salamov A."/>
            <person name="Andreopoulos B."/>
            <person name="Baker S."/>
            <person name="Barry K."/>
            <person name="Bills G."/>
            <person name="Bluhm B."/>
            <person name="Cannon C."/>
            <person name="Castanera R."/>
            <person name="Culley D."/>
            <person name="Daum C."/>
            <person name="Ezra D."/>
            <person name="Gonzalez J."/>
            <person name="Henrissat B."/>
            <person name="Kuo A."/>
            <person name="Liang C."/>
            <person name="Lipzen A."/>
            <person name="Lutzoni F."/>
            <person name="Magnuson J."/>
            <person name="Mondo S."/>
            <person name="Nolan M."/>
            <person name="Ohm R."/>
            <person name="Pangilinan J."/>
            <person name="Park H.-J."/>
            <person name="Ramirez L."/>
            <person name="Alfaro M."/>
            <person name="Sun H."/>
            <person name="Tritt A."/>
            <person name="Yoshinaga Y."/>
            <person name="Zwiers L.-H."/>
            <person name="Turgeon B."/>
            <person name="Goodwin S."/>
            <person name="Spatafora J."/>
            <person name="Crous P."/>
            <person name="Grigoriev I."/>
        </authorList>
    </citation>
    <scope>NUCLEOTIDE SEQUENCE [LARGE SCALE GENOMIC DNA]</scope>
    <source>
        <strain evidence="3">CBS 304.66</strain>
    </source>
</reference>
<name>A0A9P4K871_9PLEO</name>
<dbReference type="SUPFAM" id="SSF52540">
    <property type="entry name" value="P-loop containing nucleoside triphosphate hydrolases"/>
    <property type="match status" value="1"/>
</dbReference>
<keyword evidence="3" id="KW-1185">Reference proteome</keyword>
<gene>
    <name evidence="2" type="ORF">CC78DRAFT_535308</name>
</gene>
<dbReference type="GO" id="GO:0043531">
    <property type="term" value="F:ADP binding"/>
    <property type="evidence" value="ECO:0007669"/>
    <property type="project" value="InterPro"/>
</dbReference>
<dbReference type="PANTHER" id="PTHR35205:SF1">
    <property type="entry name" value="ZU5 DOMAIN-CONTAINING PROTEIN"/>
    <property type="match status" value="1"/>
</dbReference>
<dbReference type="Pfam" id="PF25000">
    <property type="entry name" value="DUF7779"/>
    <property type="match status" value="1"/>
</dbReference>
<dbReference type="InterPro" id="IPR027417">
    <property type="entry name" value="P-loop_NTPase"/>
</dbReference>
<dbReference type="Pfam" id="PF13374">
    <property type="entry name" value="TPR_10"/>
    <property type="match status" value="1"/>
</dbReference>
<dbReference type="SUPFAM" id="SSF48452">
    <property type="entry name" value="TPR-like"/>
    <property type="match status" value="1"/>
</dbReference>
<sequence length="662" mass="75502">MYRHFDTGRYPVILWLYASNQMKLESQFIVLTRQLGIKTNESDARDAVLHWINHLDRPFLIIFDNADDPSFLPSFWPSSIRGSVLITSRNLNARDVNLAKDGIHLKAFSDDAGSEFLCSMLDEGQTKSDTDKEAIQSLARYFGGLPLALRQAGTFMTRKSISPSQFKHLYQQRFEEIEMLEVADYEKTVADTWAISSSTLTEDARILLDTLSLLDPDSIPTELFDVTELAHPHAEFLSDPLRVLDAREDLTSQSLVDHDSHSNCFSIHRLFQEITFRKLKKDVKRLRHTLHFAATLIHKFSPEIDLMMIRSPHLWKPVEKTLSHIHSLHERCKNAVTEPEAALLLRIMTKVLNYAFESAQYTLGDQAFDNAQELLQKISDPDHEVLALLYFIHGRLCCETSQPQQAVSDLTYSCKHIEIAAKAKPELLNTTLYIRILSNLGIVYTAVNQFKKAEKFHKQAIQCCRDLKMEKECSMGNILQNLAGTYLWSGDLPKAKETLDEAQRAPNTAVEAAEYTLGNWMLMSERYDEAAILHKGALEKYAKQLGSKHPVVADSWHKMGTLFALPEYSGHDDHEAERCFRQNLSIWTTLDASRNPMSALFLARGQWGLGSFLAKLGPSHQDEAQKMKQEALDFLHRRFEGNLPGDKDPGEVLEDLVFYWSR</sequence>
<evidence type="ECO:0000259" key="1">
    <source>
        <dbReference type="Pfam" id="PF25000"/>
    </source>
</evidence>
<dbReference type="Proteomes" id="UP000800093">
    <property type="component" value="Unassembled WGS sequence"/>
</dbReference>
<comment type="caution">
    <text evidence="2">The sequence shown here is derived from an EMBL/GenBank/DDBJ whole genome shotgun (WGS) entry which is preliminary data.</text>
</comment>
<dbReference type="SMART" id="SM00028">
    <property type="entry name" value="TPR"/>
    <property type="match status" value="2"/>
</dbReference>
<organism evidence="2 3">
    <name type="scientific">Lojkania enalia</name>
    <dbReference type="NCBI Taxonomy" id="147567"/>
    <lineage>
        <taxon>Eukaryota</taxon>
        <taxon>Fungi</taxon>
        <taxon>Dikarya</taxon>
        <taxon>Ascomycota</taxon>
        <taxon>Pezizomycotina</taxon>
        <taxon>Dothideomycetes</taxon>
        <taxon>Pleosporomycetidae</taxon>
        <taxon>Pleosporales</taxon>
        <taxon>Pleosporales incertae sedis</taxon>
        <taxon>Lojkania</taxon>
    </lineage>
</organism>
<dbReference type="PANTHER" id="PTHR35205">
    <property type="entry name" value="NB-ARC AND TPR DOMAIN PROTEIN"/>
    <property type="match status" value="1"/>
</dbReference>
<evidence type="ECO:0000313" key="2">
    <source>
        <dbReference type="EMBL" id="KAF2261850.1"/>
    </source>
</evidence>